<feature type="region of interest" description="Disordered" evidence="1">
    <location>
        <begin position="83"/>
        <end position="114"/>
    </location>
</feature>
<dbReference type="Proteomes" id="UP000594262">
    <property type="component" value="Unplaced"/>
</dbReference>
<protein>
    <submittedName>
        <fullName evidence="2">Uncharacterized protein</fullName>
    </submittedName>
</protein>
<evidence type="ECO:0000256" key="1">
    <source>
        <dbReference type="SAM" id="MobiDB-lite"/>
    </source>
</evidence>
<dbReference type="AlphaFoldDB" id="A0A7M5UP78"/>
<feature type="compositionally biased region" description="Basic and acidic residues" evidence="1">
    <location>
        <begin position="105"/>
        <end position="114"/>
    </location>
</feature>
<accession>A0A7M5UP78</accession>
<name>A0A7M5UP78_9CNID</name>
<sequence length="457" mass="52032">MGRKSRLFKRTTSSTKTLQEFLRNAEVSSNVSGHATGILKQDKGSVEQIKHTESCHKIELNDKLHVTSDNDIKDIRTEAADGAEVSIKDSSEEKIGNETIIQSTPERKTELKADVESKATGIEHEVSHVAPQQIEDVKVGDGNDVNVLKKESTENRNFEIRGEKNVAEKLLHDVEADGKMKETKQASREEPKALENERTLKFASAQWSEFELSTEDGEQKKIDEVYILPKKQVDELKVGVVQSEVHESEQNHLIKTDTSSSHDRSELEALKQQLRVAKTELNIIKKKEKKNLAAMDKQELDLDLKNGQLRRLRASMKSVLEQHEKYKLEAKQKDEELSKVKGKLESTEKYVEVLKKDKQVKNLDEEVKSSNKKKNKRKKKNPNPMVCNVSQNLDANNSSSHVINLTYKSQANLQLSKKDDVIIMDDIDKQALQEQDAFKQDENNLHTQYEVQKDDAE</sequence>
<feature type="compositionally biased region" description="Basic residues" evidence="1">
    <location>
        <begin position="370"/>
        <end position="381"/>
    </location>
</feature>
<reference evidence="2" key="1">
    <citation type="submission" date="2021-01" db="UniProtKB">
        <authorList>
            <consortium name="EnsemblMetazoa"/>
        </authorList>
    </citation>
    <scope>IDENTIFICATION</scope>
</reference>
<feature type="region of interest" description="Disordered" evidence="1">
    <location>
        <begin position="361"/>
        <end position="392"/>
    </location>
</feature>
<keyword evidence="3" id="KW-1185">Reference proteome</keyword>
<proteinExistence type="predicted"/>
<feature type="region of interest" description="Disordered" evidence="1">
    <location>
        <begin position="176"/>
        <end position="197"/>
    </location>
</feature>
<evidence type="ECO:0000313" key="2">
    <source>
        <dbReference type="EnsemblMetazoa" id="CLYHEMP002340.1"/>
    </source>
</evidence>
<dbReference type="EnsemblMetazoa" id="CLYHEMT002340.1">
    <property type="protein sequence ID" value="CLYHEMP002340.1"/>
    <property type="gene ID" value="CLYHEMG002340"/>
</dbReference>
<feature type="compositionally biased region" description="Basic and acidic residues" evidence="1">
    <location>
        <begin position="86"/>
        <end position="96"/>
    </location>
</feature>
<feature type="region of interest" description="Disordered" evidence="1">
    <location>
        <begin position="438"/>
        <end position="457"/>
    </location>
</feature>
<organism evidence="2 3">
    <name type="scientific">Clytia hemisphaerica</name>
    <dbReference type="NCBI Taxonomy" id="252671"/>
    <lineage>
        <taxon>Eukaryota</taxon>
        <taxon>Metazoa</taxon>
        <taxon>Cnidaria</taxon>
        <taxon>Hydrozoa</taxon>
        <taxon>Hydroidolina</taxon>
        <taxon>Leptothecata</taxon>
        <taxon>Obeliida</taxon>
        <taxon>Clytiidae</taxon>
        <taxon>Clytia</taxon>
    </lineage>
</organism>
<evidence type="ECO:0000313" key="3">
    <source>
        <dbReference type="Proteomes" id="UP000594262"/>
    </source>
</evidence>